<dbReference type="InterPro" id="IPR023393">
    <property type="entry name" value="START-like_dom_sf"/>
</dbReference>
<dbReference type="Proteomes" id="UP000234881">
    <property type="component" value="Unassembled WGS sequence"/>
</dbReference>
<evidence type="ECO:0000313" key="3">
    <source>
        <dbReference type="EMBL" id="PLW75133.1"/>
    </source>
</evidence>
<dbReference type="InterPro" id="IPR013538">
    <property type="entry name" value="ASHA1/2-like_C"/>
</dbReference>
<dbReference type="Gene3D" id="3.30.530.20">
    <property type="match status" value="1"/>
</dbReference>
<dbReference type="AlphaFoldDB" id="A0A2N5XKU1"/>
<dbReference type="OrthoDB" id="793407at2"/>
<feature type="domain" description="Activator of Hsp90 ATPase homologue 1/2-like C-terminal" evidence="2">
    <location>
        <begin position="47"/>
        <end position="139"/>
    </location>
</feature>
<name>A0A2N5XKU1_9HYPH</name>
<keyword evidence="4" id="KW-1185">Reference proteome</keyword>
<organism evidence="3 4">
    <name type="scientific">Cohaesibacter celericrescens</name>
    <dbReference type="NCBI Taxonomy" id="2067669"/>
    <lineage>
        <taxon>Bacteria</taxon>
        <taxon>Pseudomonadati</taxon>
        <taxon>Pseudomonadota</taxon>
        <taxon>Alphaproteobacteria</taxon>
        <taxon>Hyphomicrobiales</taxon>
        <taxon>Cohaesibacteraceae</taxon>
    </lineage>
</organism>
<evidence type="ECO:0000313" key="4">
    <source>
        <dbReference type="Proteomes" id="UP000234881"/>
    </source>
</evidence>
<comment type="similarity">
    <text evidence="1">Belongs to the AHA1 family.</text>
</comment>
<dbReference type="EMBL" id="PKUQ01000055">
    <property type="protein sequence ID" value="PLW75133.1"/>
    <property type="molecule type" value="Genomic_DNA"/>
</dbReference>
<dbReference type="SUPFAM" id="SSF55961">
    <property type="entry name" value="Bet v1-like"/>
    <property type="match status" value="1"/>
</dbReference>
<sequence length="154" mass="16928">MMLKPIVKVIEVPVDSVTAYQLFTENMGDWWPLASRSISFHSDGVAAKALETDPVDGGAIVEIAADGTRHVWGHFLDCDPPSSIAMKFHMGQPEDHATHLVVSFIEMGDQQTLVKLMHSGWESYGALAQVMRDGYELGWDEIFCQAFAAACKTA</sequence>
<evidence type="ECO:0000259" key="2">
    <source>
        <dbReference type="Pfam" id="PF08327"/>
    </source>
</evidence>
<protein>
    <recommendedName>
        <fullName evidence="2">Activator of Hsp90 ATPase homologue 1/2-like C-terminal domain-containing protein</fullName>
    </recommendedName>
</protein>
<accession>A0A2N5XKU1</accession>
<comment type="caution">
    <text evidence="3">The sequence shown here is derived from an EMBL/GenBank/DDBJ whole genome shotgun (WGS) entry which is preliminary data.</text>
</comment>
<evidence type="ECO:0000256" key="1">
    <source>
        <dbReference type="ARBA" id="ARBA00006817"/>
    </source>
</evidence>
<proteinExistence type="inferred from homology"/>
<dbReference type="RefSeq" id="WP_101536033.1">
    <property type="nucleotide sequence ID" value="NZ_PKUQ01000055.1"/>
</dbReference>
<reference evidence="3 4" key="1">
    <citation type="submission" date="2018-01" db="EMBL/GenBank/DDBJ databases">
        <title>The draft genome sequence of Cohaesibacter sp. H1304.</title>
        <authorList>
            <person name="Wang N.-N."/>
            <person name="Du Z.-J."/>
        </authorList>
    </citation>
    <scope>NUCLEOTIDE SEQUENCE [LARGE SCALE GENOMIC DNA]</scope>
    <source>
        <strain evidence="3 4">H1304</strain>
    </source>
</reference>
<dbReference type="Pfam" id="PF08327">
    <property type="entry name" value="AHSA1"/>
    <property type="match status" value="1"/>
</dbReference>
<gene>
    <name evidence="3" type="ORF">C0081_22915</name>
</gene>